<dbReference type="AlphaFoldDB" id="W0FQ18"/>
<proteinExistence type="predicted"/>
<sequence length="85" mass="9735">MQALNTYSAGLTVATQELLRIEKEGETAVKDWKNFLTASFNNVTRFAQEYLAAEGKHSYFELNTAMTNGMKENALRHIRVFREFA</sequence>
<accession>W0FQ18</accession>
<evidence type="ECO:0000313" key="1">
    <source>
        <dbReference type="EMBL" id="AHF25589.1"/>
    </source>
</evidence>
<name>W0FQ18_9BACT</name>
<protein>
    <submittedName>
        <fullName evidence="1">Ketose-bisphosphate aldolase</fullName>
    </submittedName>
</protein>
<reference evidence="1" key="1">
    <citation type="journal article" date="2013" name="PLoS ONE">
        <title>Metagenomic insights into the carbohydrate-active enzymes carried by the microorganisms adhering to solid digesta in the rumen of cows.</title>
        <authorList>
            <person name="Wang L."/>
            <person name="Hatem A."/>
            <person name="Catalyurek U.V."/>
            <person name="Morrison M."/>
            <person name="Yu Z."/>
        </authorList>
    </citation>
    <scope>NUCLEOTIDE SEQUENCE</scope>
</reference>
<organism evidence="1">
    <name type="scientific">uncultured bacterium Contigcl_22</name>
    <dbReference type="NCBI Taxonomy" id="1393666"/>
    <lineage>
        <taxon>Bacteria</taxon>
        <taxon>environmental samples</taxon>
    </lineage>
</organism>
<dbReference type="EMBL" id="KC246842">
    <property type="protein sequence ID" value="AHF25589.1"/>
    <property type="molecule type" value="Genomic_DNA"/>
</dbReference>